<dbReference type="EMBL" id="QPIE01000002">
    <property type="protein sequence ID" value="RCU43953.1"/>
    <property type="molecule type" value="Genomic_DNA"/>
</dbReference>
<evidence type="ECO:0000313" key="2">
    <source>
        <dbReference type="Proteomes" id="UP000252172"/>
    </source>
</evidence>
<dbReference type="Proteomes" id="UP000252172">
    <property type="component" value="Unassembled WGS sequence"/>
</dbReference>
<evidence type="ECO:0000313" key="1">
    <source>
        <dbReference type="EMBL" id="RCU43953.1"/>
    </source>
</evidence>
<dbReference type="Gene3D" id="2.40.360.20">
    <property type="match status" value="1"/>
</dbReference>
<dbReference type="OrthoDB" id="1523679at2"/>
<proteinExistence type="predicted"/>
<name>A0A368N1I5_9FLAO</name>
<sequence length="223" mass="25499">MNKSIYGILFFFLLAIPFVLIKAQDKAMVIEQIEGKKINRESFDKKGKLIGKQIFTAGKITRRGQSSFVTIKTELYDEAQKLEATYTTTYECRPGEADVLLSVFAIIPKERKVRVSVKSGDFKKLYALKPNDMVRNMSLTMYVETGILNFLGSRNNVEVINRVLVKENNNLKISEKISIKAYLMGVRVRTINYDVTEYLSLSGLLQKQLFKQEGGDYFTVTYN</sequence>
<dbReference type="RefSeq" id="WP_114302932.1">
    <property type="nucleotide sequence ID" value="NZ_QPIE01000002.1"/>
</dbReference>
<keyword evidence="2" id="KW-1185">Reference proteome</keyword>
<reference evidence="1 2" key="1">
    <citation type="submission" date="2018-07" db="EMBL/GenBank/DDBJ databases">
        <title>Chryseobacterium lacus sp. nov., isolated from lake water.</title>
        <authorList>
            <person name="Li C.-M."/>
        </authorList>
    </citation>
    <scope>NUCLEOTIDE SEQUENCE [LARGE SCALE GENOMIC DNA]</scope>
    <source>
        <strain evidence="1 2">YLOS41</strain>
    </source>
</reference>
<dbReference type="AlphaFoldDB" id="A0A368N1I5"/>
<accession>A0A368N1I5</accession>
<organism evidence="1 2">
    <name type="scientific">Chryseobacterium lacus</name>
    <dbReference type="NCBI Taxonomy" id="2058346"/>
    <lineage>
        <taxon>Bacteria</taxon>
        <taxon>Pseudomonadati</taxon>
        <taxon>Bacteroidota</taxon>
        <taxon>Flavobacteriia</taxon>
        <taxon>Flavobacteriales</taxon>
        <taxon>Weeksellaceae</taxon>
        <taxon>Chryseobacterium group</taxon>
        <taxon>Chryseobacterium</taxon>
    </lineage>
</organism>
<comment type="caution">
    <text evidence="1">The sequence shown here is derived from an EMBL/GenBank/DDBJ whole genome shotgun (WGS) entry which is preliminary data.</text>
</comment>
<gene>
    <name evidence="1" type="ORF">DQ356_02705</name>
</gene>
<protein>
    <submittedName>
        <fullName evidence="1">Uncharacterized protein</fullName>
    </submittedName>
</protein>